<accession>A0A517VUY1</accession>
<gene>
    <name evidence="2" type="ORF">V144x_22750</name>
</gene>
<dbReference type="PANTHER" id="PTHR15020:SF11">
    <property type="entry name" value="OS06G0360300 PROTEIN"/>
    <property type="match status" value="1"/>
</dbReference>
<evidence type="ECO:0000259" key="1">
    <source>
        <dbReference type="Pfam" id="PF13460"/>
    </source>
</evidence>
<name>A0A517VUY1_9PLAN</name>
<dbReference type="EMBL" id="CP037920">
    <property type="protein sequence ID" value="QDT96817.1"/>
    <property type="molecule type" value="Genomic_DNA"/>
</dbReference>
<organism evidence="2 3">
    <name type="scientific">Gimesia aquarii</name>
    <dbReference type="NCBI Taxonomy" id="2527964"/>
    <lineage>
        <taxon>Bacteria</taxon>
        <taxon>Pseudomonadati</taxon>
        <taxon>Planctomycetota</taxon>
        <taxon>Planctomycetia</taxon>
        <taxon>Planctomycetales</taxon>
        <taxon>Planctomycetaceae</taxon>
        <taxon>Gimesia</taxon>
    </lineage>
</organism>
<dbReference type="InterPro" id="IPR036291">
    <property type="entry name" value="NAD(P)-bd_dom_sf"/>
</dbReference>
<protein>
    <submittedName>
        <fullName evidence="2">Short chain dehydrogenase</fullName>
    </submittedName>
</protein>
<dbReference type="InterPro" id="IPR016040">
    <property type="entry name" value="NAD(P)-bd_dom"/>
</dbReference>
<dbReference type="Gene3D" id="3.40.50.720">
    <property type="entry name" value="NAD(P)-binding Rossmann-like Domain"/>
    <property type="match status" value="1"/>
</dbReference>
<dbReference type="AlphaFoldDB" id="A0A517VUY1"/>
<proteinExistence type="predicted"/>
<dbReference type="RefSeq" id="WP_144985216.1">
    <property type="nucleotide sequence ID" value="NZ_CP037920.1"/>
</dbReference>
<dbReference type="Pfam" id="PF13460">
    <property type="entry name" value="NAD_binding_10"/>
    <property type="match status" value="1"/>
</dbReference>
<dbReference type="PANTHER" id="PTHR15020">
    <property type="entry name" value="FLAVIN REDUCTASE-RELATED"/>
    <property type="match status" value="1"/>
</dbReference>
<sequence length="245" mass="27553">MTTLIVGATGATGRLLVEQLLQRGENVKALVRTTNLLNDVVKDHDDFSEVQASILELTDAEIVEHVKDCRAVVSCLGHNLTFKGIYGHPRLLVTEATRRLCEAIQATHPEKPVKFVLMNTTGNINRDLGESVSFAQHCVLWLLRLLLPPHVDNEKAADYLRTKIGQNCEAIEWTAVRPDNLTNEDTVTEYELHPSPTRSAIFNAGKTSRINVGHFMAELVTDNEIWNKWKGQMPVIYNQENENMK</sequence>
<evidence type="ECO:0000313" key="3">
    <source>
        <dbReference type="Proteomes" id="UP000318704"/>
    </source>
</evidence>
<reference evidence="2 3" key="1">
    <citation type="submission" date="2019-03" db="EMBL/GenBank/DDBJ databases">
        <title>Deep-cultivation of Planctomycetes and their phenomic and genomic characterization uncovers novel biology.</title>
        <authorList>
            <person name="Wiegand S."/>
            <person name="Jogler M."/>
            <person name="Boedeker C."/>
            <person name="Pinto D."/>
            <person name="Vollmers J."/>
            <person name="Rivas-Marin E."/>
            <person name="Kohn T."/>
            <person name="Peeters S.H."/>
            <person name="Heuer A."/>
            <person name="Rast P."/>
            <person name="Oberbeckmann S."/>
            <person name="Bunk B."/>
            <person name="Jeske O."/>
            <person name="Meyerdierks A."/>
            <person name="Storesund J.E."/>
            <person name="Kallscheuer N."/>
            <person name="Luecker S."/>
            <person name="Lage O.M."/>
            <person name="Pohl T."/>
            <person name="Merkel B.J."/>
            <person name="Hornburger P."/>
            <person name="Mueller R.-W."/>
            <person name="Bruemmer F."/>
            <person name="Labrenz M."/>
            <person name="Spormann A.M."/>
            <person name="Op den Camp H."/>
            <person name="Overmann J."/>
            <person name="Amann R."/>
            <person name="Jetten M.S.M."/>
            <person name="Mascher T."/>
            <person name="Medema M.H."/>
            <person name="Devos D.P."/>
            <person name="Kaster A.-K."/>
            <person name="Ovreas L."/>
            <person name="Rohde M."/>
            <person name="Galperin M.Y."/>
            <person name="Jogler C."/>
        </authorList>
    </citation>
    <scope>NUCLEOTIDE SEQUENCE [LARGE SCALE GENOMIC DNA]</scope>
    <source>
        <strain evidence="2 3">V144</strain>
    </source>
</reference>
<dbReference type="Proteomes" id="UP000318704">
    <property type="component" value="Chromosome"/>
</dbReference>
<dbReference type="SUPFAM" id="SSF51735">
    <property type="entry name" value="NAD(P)-binding Rossmann-fold domains"/>
    <property type="match status" value="1"/>
</dbReference>
<feature type="domain" description="NAD(P)-binding" evidence="1">
    <location>
        <begin position="7"/>
        <end position="222"/>
    </location>
</feature>
<evidence type="ECO:0000313" key="2">
    <source>
        <dbReference type="EMBL" id="QDT96817.1"/>
    </source>
</evidence>
<dbReference type="KEGG" id="gaw:V144x_22750"/>